<dbReference type="PANTHER" id="PTHR46888:SF1">
    <property type="entry name" value="RIBONUCLEASE H"/>
    <property type="match status" value="1"/>
</dbReference>
<comment type="caution">
    <text evidence="2">The sequence shown here is derived from an EMBL/GenBank/DDBJ whole genome shotgun (WGS) entry which is preliminary data.</text>
</comment>
<proteinExistence type="predicted"/>
<dbReference type="Proteomes" id="UP000807504">
    <property type="component" value="Unassembled WGS sequence"/>
</dbReference>
<dbReference type="AlphaFoldDB" id="A0A8T0FHR4"/>
<dbReference type="EMBL" id="JABXBU010000011">
    <property type="protein sequence ID" value="KAF8789962.1"/>
    <property type="molecule type" value="Genomic_DNA"/>
</dbReference>
<protein>
    <submittedName>
        <fullName evidence="2">Uncharacterized protein</fullName>
    </submittedName>
</protein>
<feature type="region of interest" description="Disordered" evidence="1">
    <location>
        <begin position="117"/>
        <end position="145"/>
    </location>
</feature>
<reference evidence="2" key="1">
    <citation type="journal article" date="2020" name="bioRxiv">
        <title>Chromosome-level reference genome of the European wasp spider Argiope bruennichi: a resource for studies on range expansion and evolutionary adaptation.</title>
        <authorList>
            <person name="Sheffer M.M."/>
            <person name="Hoppe A."/>
            <person name="Krehenwinkel H."/>
            <person name="Uhl G."/>
            <person name="Kuss A.W."/>
            <person name="Jensen L."/>
            <person name="Jensen C."/>
            <person name="Gillespie R.G."/>
            <person name="Hoff K.J."/>
            <person name="Prost S."/>
        </authorList>
    </citation>
    <scope>NUCLEOTIDE SEQUENCE</scope>
</reference>
<evidence type="ECO:0000256" key="1">
    <source>
        <dbReference type="SAM" id="MobiDB-lite"/>
    </source>
</evidence>
<organism evidence="2 3">
    <name type="scientific">Argiope bruennichi</name>
    <name type="common">Wasp spider</name>
    <name type="synonym">Aranea bruennichi</name>
    <dbReference type="NCBI Taxonomy" id="94029"/>
    <lineage>
        <taxon>Eukaryota</taxon>
        <taxon>Metazoa</taxon>
        <taxon>Ecdysozoa</taxon>
        <taxon>Arthropoda</taxon>
        <taxon>Chelicerata</taxon>
        <taxon>Arachnida</taxon>
        <taxon>Araneae</taxon>
        <taxon>Araneomorphae</taxon>
        <taxon>Entelegynae</taxon>
        <taxon>Araneoidea</taxon>
        <taxon>Araneidae</taxon>
        <taxon>Argiope</taxon>
    </lineage>
</organism>
<name>A0A8T0FHR4_ARGBR</name>
<gene>
    <name evidence="2" type="ORF">HNY73_005056</name>
</gene>
<evidence type="ECO:0000313" key="2">
    <source>
        <dbReference type="EMBL" id="KAF8789962.1"/>
    </source>
</evidence>
<reference evidence="2" key="2">
    <citation type="submission" date="2020-06" db="EMBL/GenBank/DDBJ databases">
        <authorList>
            <person name="Sheffer M."/>
        </authorList>
    </citation>
    <scope>NUCLEOTIDE SEQUENCE</scope>
</reference>
<sequence length="221" mass="25552">MRQHFATHKKKPENTWKDFHFEMHSYFEAWLAELNIKKIEELKDLMILDQMKSKTIFRKSKIPEVKNYFIDVWSEWFTPNDLVEKLDIYDNLCSVNLKLSSKPHETQAIYPKRNQYQSTRFEQRDDRQGLPWIPSQSKRDPSYKDRPPLSCYGCGALGVVKAKCAKCNPMVQGDRTQPPTLNHMNFYNTSVESQPSSIIEITICGSQAAVCADTGATHSVA</sequence>
<dbReference type="PANTHER" id="PTHR46888">
    <property type="entry name" value="ZINC KNUCKLE DOMAINCONTAINING PROTEIN-RELATED"/>
    <property type="match status" value="1"/>
</dbReference>
<keyword evidence="3" id="KW-1185">Reference proteome</keyword>
<accession>A0A8T0FHR4</accession>
<evidence type="ECO:0000313" key="3">
    <source>
        <dbReference type="Proteomes" id="UP000807504"/>
    </source>
</evidence>